<name>A0A9Q0J5A8_9ROSI</name>
<sequence length="158" mass="17542">MRLVHSEERKLSSETICSFIVVVHGIYGLRSAGGGVCHGVPRVEWDICLSIGSVLHHLGHDPLGCLFSMLSCFLLPLEVIKFLFLPNIVVAEPIRFLSGLVHSYPSSMERNPDTDEAKLKENKKKDNQALYSIQQTFTEAIFGRISAASTAKEAWETL</sequence>
<organism evidence="1 2">
    <name type="scientific">Turnera subulata</name>
    <dbReference type="NCBI Taxonomy" id="218843"/>
    <lineage>
        <taxon>Eukaryota</taxon>
        <taxon>Viridiplantae</taxon>
        <taxon>Streptophyta</taxon>
        <taxon>Embryophyta</taxon>
        <taxon>Tracheophyta</taxon>
        <taxon>Spermatophyta</taxon>
        <taxon>Magnoliopsida</taxon>
        <taxon>eudicotyledons</taxon>
        <taxon>Gunneridae</taxon>
        <taxon>Pentapetalae</taxon>
        <taxon>rosids</taxon>
        <taxon>fabids</taxon>
        <taxon>Malpighiales</taxon>
        <taxon>Passifloraceae</taxon>
        <taxon>Turnera</taxon>
    </lineage>
</organism>
<dbReference type="AlphaFoldDB" id="A0A9Q0J5A8"/>
<dbReference type="OrthoDB" id="850807at2759"/>
<keyword evidence="2" id="KW-1185">Reference proteome</keyword>
<dbReference type="EMBL" id="JAKUCV010006037">
    <property type="protein sequence ID" value="KAJ4828943.1"/>
    <property type="molecule type" value="Genomic_DNA"/>
</dbReference>
<evidence type="ECO:0000313" key="2">
    <source>
        <dbReference type="Proteomes" id="UP001141552"/>
    </source>
</evidence>
<dbReference type="Pfam" id="PF14223">
    <property type="entry name" value="Retrotran_gag_2"/>
    <property type="match status" value="1"/>
</dbReference>
<comment type="caution">
    <text evidence="1">The sequence shown here is derived from an EMBL/GenBank/DDBJ whole genome shotgun (WGS) entry which is preliminary data.</text>
</comment>
<reference evidence="1" key="2">
    <citation type="journal article" date="2023" name="Plants (Basel)">
        <title>Annotation of the Turnera subulata (Passifloraceae) Draft Genome Reveals the S-Locus Evolved after the Divergence of Turneroideae from Passifloroideae in a Stepwise Manner.</title>
        <authorList>
            <person name="Henning P.M."/>
            <person name="Roalson E.H."/>
            <person name="Mir W."/>
            <person name="McCubbin A.G."/>
            <person name="Shore J.S."/>
        </authorList>
    </citation>
    <scope>NUCLEOTIDE SEQUENCE</scope>
    <source>
        <strain evidence="1">F60SS</strain>
    </source>
</reference>
<gene>
    <name evidence="1" type="ORF">Tsubulata_007384</name>
</gene>
<reference evidence="1" key="1">
    <citation type="submission" date="2022-02" db="EMBL/GenBank/DDBJ databases">
        <authorList>
            <person name="Henning P.M."/>
            <person name="McCubbin A.G."/>
            <person name="Shore J.S."/>
        </authorList>
    </citation>
    <scope>NUCLEOTIDE SEQUENCE</scope>
    <source>
        <strain evidence="1">F60SS</strain>
        <tissue evidence="1">Leaves</tissue>
    </source>
</reference>
<evidence type="ECO:0000313" key="1">
    <source>
        <dbReference type="EMBL" id="KAJ4828943.1"/>
    </source>
</evidence>
<protein>
    <submittedName>
        <fullName evidence="1">Uncharacterized protein</fullName>
    </submittedName>
</protein>
<accession>A0A9Q0J5A8</accession>
<dbReference type="Proteomes" id="UP001141552">
    <property type="component" value="Unassembled WGS sequence"/>
</dbReference>
<proteinExistence type="predicted"/>